<dbReference type="InterPro" id="IPR015915">
    <property type="entry name" value="Kelch-typ_b-propeller"/>
</dbReference>
<dbReference type="InterPro" id="IPR006652">
    <property type="entry name" value="Kelch_1"/>
</dbReference>
<organism evidence="3 4">
    <name type="scientific">Leptospira vanthielii</name>
    <dbReference type="NCBI Taxonomy" id="293085"/>
    <lineage>
        <taxon>Bacteria</taxon>
        <taxon>Pseudomonadati</taxon>
        <taxon>Spirochaetota</taxon>
        <taxon>Spirochaetia</taxon>
        <taxon>Leptospirales</taxon>
        <taxon>Leptospiraceae</taxon>
        <taxon>Leptospira</taxon>
    </lineage>
</organism>
<keyword evidence="4" id="KW-1185">Reference proteome</keyword>
<evidence type="ECO:0000313" key="4">
    <source>
        <dbReference type="Proteomes" id="UP000298112"/>
    </source>
</evidence>
<dbReference type="Gene3D" id="2.130.10.80">
    <property type="entry name" value="Galactose oxidase/kelch, beta-propeller"/>
    <property type="match status" value="1"/>
</dbReference>
<reference evidence="4" key="1">
    <citation type="journal article" date="2019" name="PLoS Negl. Trop. Dis.">
        <title>Revisiting the worldwide diversity of Leptospira species in the environment.</title>
        <authorList>
            <person name="Vincent A.T."/>
            <person name="Schiettekatte O."/>
            <person name="Bourhy P."/>
            <person name="Veyrier F.J."/>
            <person name="Picardeau M."/>
        </authorList>
    </citation>
    <scope>NUCLEOTIDE SEQUENCE [LARGE SCALE GENOMIC DNA]</scope>
    <source>
        <strain evidence="4">201601955</strain>
    </source>
</reference>
<dbReference type="PANTHER" id="PTHR45632:SF3">
    <property type="entry name" value="KELCH-LIKE PROTEIN 32"/>
    <property type="match status" value="1"/>
</dbReference>
<keyword evidence="2" id="KW-0677">Repeat</keyword>
<evidence type="ECO:0000313" key="3">
    <source>
        <dbReference type="EMBL" id="TGM45546.1"/>
    </source>
</evidence>
<gene>
    <name evidence="3" type="ORF">EHQ95_18190</name>
</gene>
<dbReference type="RefSeq" id="WP_135660848.1">
    <property type="nucleotide sequence ID" value="NZ_RQHF01000042.1"/>
</dbReference>
<dbReference type="Proteomes" id="UP000298112">
    <property type="component" value="Unassembled WGS sequence"/>
</dbReference>
<sequence length="586" mass="64225">MNKLIFPILLCTIGCIFPAKYGNPFDQKSTGGLFLSAFFNSSPFSCANHSNNKSLGSVDQVLLQCNRDLANIDAEYLAKSNQDIFSNISFAKIDSDRLLVKFDPLTDDGQYELILSGVVSNAGETLVNDKLPIIIDTKIPTVSLVGYIPITDYTFFSPHYWDFTTSEPLANFGQPILSGSLAPSVILRSVQKINETTYRVYFEVNFSSNSPGSLTLQFSNSKDNASNEVSNSLTVQFIGLVPGPNLHHGRSEFDAFQNANGDIIAIYGFASSAEILRKGSSSFILTNPSLPTISRGERGVMLDGKNLLITGGIQAPGPYALTSSYIFDTETTTFTPTGSMNGPRHLHNIVKLQDGKVIVLGGIREYELDPMTPLAFFSLNTAEIYDPATGTFTELTSKMMTPRSFSCSVLLDDGRVFVIGGTDGIFAPKDTTEFYDPITQTFSWGPTLPVPVGALKCMKLVDGNVLIYGAQLSNLNNSTMLYDRTRNQILTVANSKFRREWSIASELPDGGVLFYGGGYRYNTSEPSRVMEKLDYAKSNNFFDMGMAKYSVTKHSGVQFPDGTLFFLGGEIGGMFHLETEYYGLSH</sequence>
<dbReference type="SMART" id="SM00612">
    <property type="entry name" value="Kelch"/>
    <property type="match status" value="3"/>
</dbReference>
<evidence type="ECO:0000256" key="2">
    <source>
        <dbReference type="ARBA" id="ARBA00022737"/>
    </source>
</evidence>
<keyword evidence="1" id="KW-0880">Kelch repeat</keyword>
<proteinExistence type="predicted"/>
<protein>
    <submittedName>
        <fullName evidence="3">Kelch-like protein</fullName>
    </submittedName>
</protein>
<dbReference type="PANTHER" id="PTHR45632">
    <property type="entry name" value="LD33804P"/>
    <property type="match status" value="1"/>
</dbReference>
<accession>A0ABY2NJJ9</accession>
<dbReference type="SUPFAM" id="SSF117281">
    <property type="entry name" value="Kelch motif"/>
    <property type="match status" value="1"/>
</dbReference>
<dbReference type="EMBL" id="RQHF01000042">
    <property type="protein sequence ID" value="TGM45546.1"/>
    <property type="molecule type" value="Genomic_DNA"/>
</dbReference>
<name>A0ABY2NJJ9_9LEPT</name>
<dbReference type="Gene3D" id="2.120.10.80">
    <property type="entry name" value="Kelch-type beta propeller"/>
    <property type="match status" value="1"/>
</dbReference>
<evidence type="ECO:0000256" key="1">
    <source>
        <dbReference type="ARBA" id="ARBA00022441"/>
    </source>
</evidence>
<comment type="caution">
    <text evidence="3">The sequence shown here is derived from an EMBL/GenBank/DDBJ whole genome shotgun (WGS) entry which is preliminary data.</text>
</comment>
<dbReference type="InterPro" id="IPR037293">
    <property type="entry name" value="Gal_Oxidase_central_sf"/>
</dbReference>